<feature type="compositionally biased region" description="Low complexity" evidence="1">
    <location>
        <begin position="958"/>
        <end position="968"/>
    </location>
</feature>
<name>A0AAD2CEQ3_9STRA</name>
<feature type="compositionally biased region" description="Low complexity" evidence="1">
    <location>
        <begin position="663"/>
        <end position="678"/>
    </location>
</feature>
<accession>A0AAD2CEQ3</accession>
<feature type="region of interest" description="Disordered" evidence="1">
    <location>
        <begin position="1346"/>
        <end position="1412"/>
    </location>
</feature>
<comment type="caution">
    <text evidence="2">The sequence shown here is derived from an EMBL/GenBank/DDBJ whole genome shotgun (WGS) entry which is preliminary data.</text>
</comment>
<feature type="compositionally biased region" description="Acidic residues" evidence="1">
    <location>
        <begin position="1034"/>
        <end position="1046"/>
    </location>
</feature>
<feature type="compositionally biased region" description="Acidic residues" evidence="1">
    <location>
        <begin position="1060"/>
        <end position="1069"/>
    </location>
</feature>
<feature type="compositionally biased region" description="Polar residues" evidence="1">
    <location>
        <begin position="361"/>
        <end position="381"/>
    </location>
</feature>
<feature type="compositionally biased region" description="Basic and acidic residues" evidence="1">
    <location>
        <begin position="329"/>
        <end position="340"/>
    </location>
</feature>
<dbReference type="EMBL" id="CAKOGP040000191">
    <property type="protein sequence ID" value="CAJ1931896.1"/>
    <property type="molecule type" value="Genomic_DNA"/>
</dbReference>
<feature type="compositionally biased region" description="Acidic residues" evidence="1">
    <location>
        <begin position="1142"/>
        <end position="1152"/>
    </location>
</feature>
<feature type="compositionally biased region" description="Low complexity" evidence="1">
    <location>
        <begin position="1157"/>
        <end position="1168"/>
    </location>
</feature>
<feature type="compositionally biased region" description="Polar residues" evidence="1">
    <location>
        <begin position="319"/>
        <end position="328"/>
    </location>
</feature>
<proteinExistence type="predicted"/>
<feature type="compositionally biased region" description="Acidic residues" evidence="1">
    <location>
        <begin position="490"/>
        <end position="499"/>
    </location>
</feature>
<feature type="compositionally biased region" description="Acidic residues" evidence="1">
    <location>
        <begin position="1180"/>
        <end position="1193"/>
    </location>
</feature>
<dbReference type="Proteomes" id="UP001295423">
    <property type="component" value="Unassembled WGS sequence"/>
</dbReference>
<feature type="compositionally biased region" description="Acidic residues" evidence="1">
    <location>
        <begin position="1"/>
        <end position="11"/>
    </location>
</feature>
<evidence type="ECO:0000313" key="3">
    <source>
        <dbReference type="Proteomes" id="UP001295423"/>
    </source>
</evidence>
<feature type="compositionally biased region" description="Acidic residues" evidence="1">
    <location>
        <begin position="349"/>
        <end position="358"/>
    </location>
</feature>
<feature type="region of interest" description="Disordered" evidence="1">
    <location>
        <begin position="1"/>
        <end position="381"/>
    </location>
</feature>
<feature type="compositionally biased region" description="Acidic residues" evidence="1">
    <location>
        <begin position="163"/>
        <end position="195"/>
    </location>
</feature>
<feature type="compositionally biased region" description="Low complexity" evidence="1">
    <location>
        <begin position="902"/>
        <end position="911"/>
    </location>
</feature>
<feature type="compositionally biased region" description="Basic and acidic residues" evidence="1">
    <location>
        <begin position="43"/>
        <end position="52"/>
    </location>
</feature>
<organism evidence="2 3">
    <name type="scientific">Cylindrotheca closterium</name>
    <dbReference type="NCBI Taxonomy" id="2856"/>
    <lineage>
        <taxon>Eukaryota</taxon>
        <taxon>Sar</taxon>
        <taxon>Stramenopiles</taxon>
        <taxon>Ochrophyta</taxon>
        <taxon>Bacillariophyta</taxon>
        <taxon>Bacillariophyceae</taxon>
        <taxon>Bacillariophycidae</taxon>
        <taxon>Bacillariales</taxon>
        <taxon>Bacillariaceae</taxon>
        <taxon>Cylindrotheca</taxon>
    </lineage>
</organism>
<feature type="compositionally biased region" description="Basic and acidic residues" evidence="1">
    <location>
        <begin position="704"/>
        <end position="717"/>
    </location>
</feature>
<reference evidence="2" key="1">
    <citation type="submission" date="2023-08" db="EMBL/GenBank/DDBJ databases">
        <authorList>
            <person name="Audoor S."/>
            <person name="Bilcke G."/>
        </authorList>
    </citation>
    <scope>NUCLEOTIDE SEQUENCE</scope>
</reference>
<keyword evidence="3" id="KW-1185">Reference proteome</keyword>
<feature type="compositionally biased region" description="Polar residues" evidence="1">
    <location>
        <begin position="924"/>
        <end position="933"/>
    </location>
</feature>
<feature type="compositionally biased region" description="Basic and acidic residues" evidence="1">
    <location>
        <begin position="679"/>
        <end position="692"/>
    </location>
</feature>
<feature type="compositionally biased region" description="Polar residues" evidence="1">
    <location>
        <begin position="1353"/>
        <end position="1382"/>
    </location>
</feature>
<evidence type="ECO:0000256" key="1">
    <source>
        <dbReference type="SAM" id="MobiDB-lite"/>
    </source>
</evidence>
<feature type="compositionally biased region" description="Polar residues" evidence="1">
    <location>
        <begin position="790"/>
        <end position="813"/>
    </location>
</feature>
<gene>
    <name evidence="2" type="ORF">CYCCA115_LOCUS2595</name>
</gene>
<feature type="region of interest" description="Disordered" evidence="1">
    <location>
        <begin position="571"/>
        <end position="610"/>
    </location>
</feature>
<feature type="compositionally biased region" description="Acidic residues" evidence="1">
    <location>
        <begin position="1009"/>
        <end position="1023"/>
    </location>
</feature>
<feature type="compositionally biased region" description="Polar residues" evidence="1">
    <location>
        <begin position="30"/>
        <end position="42"/>
    </location>
</feature>
<feature type="region of interest" description="Disordered" evidence="1">
    <location>
        <begin position="440"/>
        <end position="554"/>
    </location>
</feature>
<sequence>MSGENSGEDVLGEMREEGGVPTMGRHQRSESFMSDGSESTTDISEHETDFAKQLKRQRRQVLDPNAKKEKQDFSAMLQTHRKELKSEWGDEESESAVPEEVQSGGINETFESQGDMFGDFSGFSDASATVSQAGDAPESDVGGPTDEDFGDFETSALAPTDDVPNESDDADFGDFEEPEQPTDDVPNESIDADFGDFEKSAPAPTGTNDATNDSNDADFSDVETSAPAATEDIPNNSNDADFGAFEMSDPLPADDDPNKNNGADFGEFETSAPAPSHDASNDCEDGDFGDFETPATTPVDSVPNESKDADFGDFEASAPTPSNDVPNDSTDHADFGDFEKSAAAVTDTNDSDDADFGDFETSASATTDDIPNESNNETSVPVSDFGCFGAAASAISNADEDVKDSSDFGKFETTLSLKDENEAQNNNTAADFGDIETSATLSAGDHQNGSNGADFGVIETSDPVSNVDVDGDQERKDDESGEPIAAAIVEAEDQEEAEQEMEKIEDSSQDLINPHFEKSSEPLSSTGAAEDSSIPEETECGTFDQAPVDADKDDTKKLSVADELAALKNRSLTKNFTEKLRDAGGLSTPEQEEASLQKTSHTNRAPVYKKEATESLKVGTTAMDQDLAFKQKQTAQKKIDMQKKEEAVQNLKSFKTAMVATNPIIPDTSFDSPDSTSDPQEKEAKVDDEFSMFKEATTEMTEGVVKDGVKDGTHEVDDNSQGSGSAARPEPTQDAQQHDGEQNSDFNAFEEAPAATNETMASGELDKFRDLSTPAKSEESTEDDSGGSSQRVDSQAGDNGQSSSPVDGVSNTVEPMEFGTFESTASSSGHDFVNDADGPSGPTAEPRSSQDTDEFGDFESTRATPEAGESADQAAGGSGTFDSSVPAREAVTSQEDDFGTFESSPAAAEAGESTDEDAGGFGSLESTGPATEHNSQDMDEFGSFESTAQDADGFGSFESTGPGPGTETAEGEMDGFGSFESTGPAPEPVASQDDDDFGNFESSGAEAGETGEQEEDEFGDFEDTMLAAGAGEAGEQDVDEFGDFEDTAQAVEARETSDQQADEFGDFEDTTAAGAGETGEQEVDEFGGFEDTTPAAEAGETSDQQADEFGDFEDTKSATAQATGEDADGFGSFESTGPVAEELIDQNDDDFGNFDSAPAAATLPPKTADGSNGTNGGSDPVDDEFGDFGDFDDAPAHPNGTQPVASAKSSAVNNGTKPAPATSSMLNGVFDLDRVRPVFTSLQSKYPFDQITDGEIDSSLFVSNSLESYLKSVQVEMNGKENDSSKLVLSKDFLGDAAEASVSKLVIKNDGRGPYHNFMAPLGGILQYSKNIDVVLRDNKAAPIVYKSEPNRAPSTSTTNKSASQASNSKTSPSAAGGQSKTPAAPMATRVAIPPKEKASEPKSAGDLASRIPDLSFMMKSHLVVPKK</sequence>
<protein>
    <submittedName>
        <fullName evidence="2">Uncharacterized protein</fullName>
    </submittedName>
</protein>
<feature type="region of interest" description="Disordered" evidence="1">
    <location>
        <begin position="662"/>
        <end position="1225"/>
    </location>
</feature>
<feature type="compositionally biased region" description="Acidic residues" evidence="1">
    <location>
        <begin position="1079"/>
        <end position="1088"/>
    </location>
</feature>
<evidence type="ECO:0000313" key="2">
    <source>
        <dbReference type="EMBL" id="CAJ1931896.1"/>
    </source>
</evidence>
<feature type="compositionally biased region" description="Polar residues" evidence="1">
    <location>
        <begin position="594"/>
        <end position="603"/>
    </location>
</feature>
<feature type="compositionally biased region" description="Acidic residues" evidence="1">
    <location>
        <begin position="281"/>
        <end position="290"/>
    </location>
</feature>
<feature type="compositionally biased region" description="Polar residues" evidence="1">
    <location>
        <begin position="1199"/>
        <end position="1225"/>
    </location>
</feature>
<feature type="compositionally biased region" description="Polar residues" evidence="1">
    <location>
        <begin position="440"/>
        <end position="451"/>
    </location>
</feature>